<dbReference type="GO" id="GO:0016020">
    <property type="term" value="C:membrane"/>
    <property type="evidence" value="ECO:0007669"/>
    <property type="project" value="UniProtKB-SubCell"/>
</dbReference>
<dbReference type="InterPro" id="IPR048254">
    <property type="entry name" value="CDP_ALCOHOL_P_TRANSF_CS"/>
</dbReference>
<comment type="similarity">
    <text evidence="4 17">Belongs to the CDP-alcohol phosphatidyltransferase class-I family.</text>
</comment>
<evidence type="ECO:0000256" key="7">
    <source>
        <dbReference type="ARBA" id="ARBA00022516"/>
    </source>
</evidence>
<evidence type="ECO:0000256" key="4">
    <source>
        <dbReference type="ARBA" id="ARBA00010441"/>
    </source>
</evidence>
<keyword evidence="8 17" id="KW-0808">Transferase</keyword>
<keyword evidence="13" id="KW-0594">Phospholipid biosynthesis</keyword>
<dbReference type="InterPro" id="IPR004570">
    <property type="entry name" value="Phosphatidylglycerol_P_synth"/>
</dbReference>
<feature type="transmembrane region" description="Helical" evidence="19">
    <location>
        <begin position="215"/>
        <end position="236"/>
    </location>
</feature>
<evidence type="ECO:0000256" key="19">
    <source>
        <dbReference type="SAM" id="Phobius"/>
    </source>
</evidence>
<feature type="transmembrane region" description="Helical" evidence="19">
    <location>
        <begin position="27"/>
        <end position="54"/>
    </location>
</feature>
<comment type="subcellular location">
    <subcellularLocation>
        <location evidence="1">Membrane</location>
        <topology evidence="1">Multi-pass membrane protein</topology>
    </subcellularLocation>
</comment>
<evidence type="ECO:0000256" key="18">
    <source>
        <dbReference type="SAM" id="MobiDB-lite"/>
    </source>
</evidence>
<dbReference type="GO" id="GO:0046474">
    <property type="term" value="P:glycerophospholipid biosynthetic process"/>
    <property type="evidence" value="ECO:0007669"/>
    <property type="project" value="TreeGrafter"/>
</dbReference>
<evidence type="ECO:0000256" key="15">
    <source>
        <dbReference type="ARBA" id="ARBA00048586"/>
    </source>
</evidence>
<dbReference type="PROSITE" id="PS00379">
    <property type="entry name" value="CDP_ALCOHOL_P_TRANSF"/>
    <property type="match status" value="1"/>
</dbReference>
<evidence type="ECO:0000313" key="20">
    <source>
        <dbReference type="EMBL" id="SHN73711.1"/>
    </source>
</evidence>
<dbReference type="NCBIfam" id="TIGR00560">
    <property type="entry name" value="pgsA"/>
    <property type="match status" value="1"/>
</dbReference>
<name>A0A1M7TSK5_9RHOB</name>
<dbReference type="PANTHER" id="PTHR14269">
    <property type="entry name" value="CDP-DIACYLGLYCEROL--GLYCEROL-3-PHOSPHATE 3-PHOSPHATIDYLTRANSFERASE-RELATED"/>
    <property type="match status" value="1"/>
</dbReference>
<keyword evidence="10 19" id="KW-1133">Transmembrane helix</keyword>
<organism evidence="20 21">
    <name type="scientific">Oceanicella actignis</name>
    <dbReference type="NCBI Taxonomy" id="1189325"/>
    <lineage>
        <taxon>Bacteria</taxon>
        <taxon>Pseudomonadati</taxon>
        <taxon>Pseudomonadota</taxon>
        <taxon>Alphaproteobacteria</taxon>
        <taxon>Rhodobacterales</taxon>
        <taxon>Paracoccaceae</taxon>
        <taxon>Oceanicella</taxon>
    </lineage>
</organism>
<keyword evidence="21" id="KW-1185">Reference proteome</keyword>
<dbReference type="InterPro" id="IPR050324">
    <property type="entry name" value="CDP-alcohol_PTase-I"/>
</dbReference>
<evidence type="ECO:0000256" key="17">
    <source>
        <dbReference type="RuleBase" id="RU003750"/>
    </source>
</evidence>
<evidence type="ECO:0000256" key="1">
    <source>
        <dbReference type="ARBA" id="ARBA00004141"/>
    </source>
</evidence>
<keyword evidence="14" id="KW-1208">Phospholipid metabolism</keyword>
<evidence type="ECO:0000256" key="12">
    <source>
        <dbReference type="ARBA" id="ARBA00023136"/>
    </source>
</evidence>
<evidence type="ECO:0000256" key="3">
    <source>
        <dbReference type="ARBA" id="ARBA00005189"/>
    </source>
</evidence>
<evidence type="ECO:0000256" key="16">
    <source>
        <dbReference type="NCBIfam" id="TIGR00560"/>
    </source>
</evidence>
<dbReference type="EC" id="2.7.8.5" evidence="5 16"/>
<feature type="region of interest" description="Disordered" evidence="18">
    <location>
        <begin position="1"/>
        <end position="20"/>
    </location>
</feature>
<proteinExistence type="inferred from homology"/>
<reference evidence="20 21" key="1">
    <citation type="submission" date="2016-12" db="EMBL/GenBank/DDBJ databases">
        <authorList>
            <person name="Song W.-J."/>
            <person name="Kurnit D.M."/>
        </authorList>
    </citation>
    <scope>NUCLEOTIDE SEQUENCE [LARGE SCALE GENOMIC DNA]</scope>
    <source>
        <strain evidence="20 21">CGMCC 1.10808</strain>
    </source>
</reference>
<protein>
    <recommendedName>
        <fullName evidence="6 16">CDP-diacylglycerol--glycerol-3-phosphate 3-phosphatidyltransferase</fullName>
        <ecNumber evidence="5 16">2.7.8.5</ecNumber>
    </recommendedName>
</protein>
<dbReference type="STRING" id="1189325.SAMN04488119_10934"/>
<gene>
    <name evidence="20" type="ORF">SAMN05216200_10988</name>
</gene>
<keyword evidence="12 19" id="KW-0472">Membrane</keyword>
<comment type="pathway">
    <text evidence="2">Phospholipid metabolism; phosphatidylglycerol biosynthesis; phosphatidylglycerol from CDP-diacylglycerol: step 1/2.</text>
</comment>
<dbReference type="InterPro" id="IPR000462">
    <property type="entry name" value="CDP-OH_P_trans"/>
</dbReference>
<sequence>MSGGRPLPSTPGSGHLRTPRNLTPGNAMIWTVPNILTFSRVAAAPMVALVFALLERPIADLVAFALFMSASATDFMDGWLARRWNQVTALGKMLDPIADKAMVIIALAVLMAVAGLHWAMLAPVSLILLREVAVSGLREFLGNEFKLPVTRLAKWKTTAQMFAIGTLFLAGWADETLAGLMRELPPQTAGAILTGAAQDTVGLRFWHALAPAGWAAGYALLWVAAGMTLISGWDYMARGVAFIRAREGRG</sequence>
<dbReference type="PANTHER" id="PTHR14269:SF62">
    <property type="entry name" value="CDP-DIACYLGLYCEROL--GLYCEROL-3-PHOSPHATE 3-PHOSPHATIDYLTRANSFERASE 1, CHLOROPLASTIC"/>
    <property type="match status" value="1"/>
</dbReference>
<evidence type="ECO:0000256" key="5">
    <source>
        <dbReference type="ARBA" id="ARBA00013170"/>
    </source>
</evidence>
<evidence type="ECO:0000256" key="14">
    <source>
        <dbReference type="ARBA" id="ARBA00023264"/>
    </source>
</evidence>
<evidence type="ECO:0000313" key="21">
    <source>
        <dbReference type="Proteomes" id="UP000184066"/>
    </source>
</evidence>
<feature type="transmembrane region" description="Helical" evidence="19">
    <location>
        <begin position="101"/>
        <end position="129"/>
    </location>
</feature>
<evidence type="ECO:0000256" key="8">
    <source>
        <dbReference type="ARBA" id="ARBA00022679"/>
    </source>
</evidence>
<keyword evidence="7" id="KW-0444">Lipid biosynthesis</keyword>
<evidence type="ECO:0000256" key="10">
    <source>
        <dbReference type="ARBA" id="ARBA00022989"/>
    </source>
</evidence>
<dbReference type="EMBL" id="FRDL01000009">
    <property type="protein sequence ID" value="SHN73711.1"/>
    <property type="molecule type" value="Genomic_DNA"/>
</dbReference>
<dbReference type="Gene3D" id="1.20.120.1760">
    <property type="match status" value="1"/>
</dbReference>
<comment type="pathway">
    <text evidence="3">Lipid metabolism.</text>
</comment>
<evidence type="ECO:0000256" key="9">
    <source>
        <dbReference type="ARBA" id="ARBA00022692"/>
    </source>
</evidence>
<evidence type="ECO:0000256" key="13">
    <source>
        <dbReference type="ARBA" id="ARBA00023209"/>
    </source>
</evidence>
<dbReference type="Proteomes" id="UP000184066">
    <property type="component" value="Unassembled WGS sequence"/>
</dbReference>
<keyword evidence="9 19" id="KW-0812">Transmembrane</keyword>
<keyword evidence="11" id="KW-0443">Lipid metabolism</keyword>
<dbReference type="Pfam" id="PF01066">
    <property type="entry name" value="CDP-OH_P_transf"/>
    <property type="match status" value="1"/>
</dbReference>
<evidence type="ECO:0000256" key="6">
    <source>
        <dbReference type="ARBA" id="ARBA00014944"/>
    </source>
</evidence>
<dbReference type="AlphaFoldDB" id="A0A1M7TSK5"/>
<dbReference type="InterPro" id="IPR043130">
    <property type="entry name" value="CDP-OH_PTrfase_TM_dom"/>
</dbReference>
<evidence type="ECO:0000256" key="11">
    <source>
        <dbReference type="ARBA" id="ARBA00023098"/>
    </source>
</evidence>
<dbReference type="GO" id="GO:0008444">
    <property type="term" value="F:CDP-diacylglycerol-glycerol-3-phosphate 3-phosphatidyltransferase activity"/>
    <property type="evidence" value="ECO:0007669"/>
    <property type="project" value="UniProtKB-UniRule"/>
</dbReference>
<dbReference type="RefSeq" id="WP_342707612.1">
    <property type="nucleotide sequence ID" value="NZ_FOHL01000009.1"/>
</dbReference>
<evidence type="ECO:0000256" key="2">
    <source>
        <dbReference type="ARBA" id="ARBA00005042"/>
    </source>
</evidence>
<accession>A0A1M7TSK5</accession>
<comment type="catalytic activity">
    <reaction evidence="15">
        <text>a CDP-1,2-diacyl-sn-glycerol + sn-glycerol 3-phosphate = a 1,2-diacyl-sn-glycero-3-phospho-(1'-sn-glycero-3'-phosphate) + CMP + H(+)</text>
        <dbReference type="Rhea" id="RHEA:12593"/>
        <dbReference type="ChEBI" id="CHEBI:15378"/>
        <dbReference type="ChEBI" id="CHEBI:57597"/>
        <dbReference type="ChEBI" id="CHEBI:58332"/>
        <dbReference type="ChEBI" id="CHEBI:60110"/>
        <dbReference type="ChEBI" id="CHEBI:60377"/>
        <dbReference type="EC" id="2.7.8.5"/>
    </reaction>
</comment>